<evidence type="ECO:0000256" key="8">
    <source>
        <dbReference type="ARBA" id="ARBA00023136"/>
    </source>
</evidence>
<proteinExistence type="inferred from homology"/>
<dbReference type="Pfam" id="PF03232">
    <property type="entry name" value="COQ7"/>
    <property type="match status" value="1"/>
</dbReference>
<dbReference type="InterPro" id="IPR009078">
    <property type="entry name" value="Ferritin-like_SF"/>
</dbReference>
<evidence type="ECO:0000256" key="9">
    <source>
        <dbReference type="HAMAP-Rule" id="MF_01658"/>
    </source>
</evidence>
<dbReference type="EC" id="1.14.99.60" evidence="9"/>
<evidence type="ECO:0000256" key="1">
    <source>
        <dbReference type="ARBA" id="ARBA00004749"/>
    </source>
</evidence>
<keyword evidence="3 9" id="KW-0831">Ubiquinone biosynthesis</keyword>
<feature type="binding site" evidence="9">
    <location>
        <position position="150"/>
    </location>
    <ligand>
        <name>Fe cation</name>
        <dbReference type="ChEBI" id="CHEBI:24875"/>
        <label>2</label>
    </ligand>
</feature>
<keyword evidence="6 9" id="KW-0408">Iron</keyword>
<dbReference type="AlphaFoldDB" id="A0A246ITI8"/>
<dbReference type="RefSeq" id="WP_088388237.1">
    <property type="nucleotide sequence ID" value="NZ_NIOF01000020.1"/>
</dbReference>
<accession>A0A246ITI8</accession>
<reference evidence="10 11" key="1">
    <citation type="journal article" date="2008" name="Int. J. Syst. Evol. Microbiol.">
        <title>Description of Roseateles aquatilis sp. nov. and Roseateles terrae sp. nov., in the class Betaproteobacteria, and emended description of the genus Roseateles.</title>
        <authorList>
            <person name="Gomila M."/>
            <person name="Bowien B."/>
            <person name="Falsen E."/>
            <person name="Moore E.R."/>
            <person name="Lalucat J."/>
        </authorList>
    </citation>
    <scope>NUCLEOTIDE SEQUENCE [LARGE SCALE GENOMIC DNA]</scope>
    <source>
        <strain evidence="10 11">CCUG 48205</strain>
    </source>
</reference>
<evidence type="ECO:0000256" key="4">
    <source>
        <dbReference type="ARBA" id="ARBA00022723"/>
    </source>
</evidence>
<dbReference type="GO" id="GO:0046872">
    <property type="term" value="F:metal ion binding"/>
    <property type="evidence" value="ECO:0007669"/>
    <property type="project" value="UniProtKB-KW"/>
</dbReference>
<keyword evidence="11" id="KW-1185">Reference proteome</keyword>
<dbReference type="GO" id="GO:0005886">
    <property type="term" value="C:plasma membrane"/>
    <property type="evidence" value="ECO:0007669"/>
    <property type="project" value="UniProtKB-SubCell"/>
</dbReference>
<dbReference type="HAMAP" id="MF_01658">
    <property type="entry name" value="COQ7"/>
    <property type="match status" value="1"/>
</dbReference>
<protein>
    <recommendedName>
        <fullName evidence="9">3-demethoxyubiquinol 3-hydroxylase</fullName>
        <shortName evidence="9">DMQ hydroxylase</shortName>
        <ecNumber evidence="9">1.14.99.60</ecNumber>
    </recommendedName>
    <alternativeName>
        <fullName evidence="9">2-nonaprenyl-3-methyl-6-methoxy-1,4-benzoquinol hydroxylase</fullName>
    </alternativeName>
</protein>
<dbReference type="InterPro" id="IPR047809">
    <property type="entry name" value="COQ7_proteobact"/>
</dbReference>
<dbReference type="PANTHER" id="PTHR11237:SF4">
    <property type="entry name" value="5-DEMETHOXYUBIQUINONE HYDROXYLASE, MITOCHONDRIAL"/>
    <property type="match status" value="1"/>
</dbReference>
<feature type="binding site" evidence="9">
    <location>
        <position position="98"/>
    </location>
    <ligand>
        <name>Fe cation</name>
        <dbReference type="ChEBI" id="CHEBI:24875"/>
        <label>2</label>
    </ligand>
</feature>
<keyword evidence="5 9" id="KW-0560">Oxidoreductase</keyword>
<dbReference type="OrthoDB" id="5192789at2"/>
<keyword evidence="8 9" id="KW-0472">Membrane</keyword>
<feature type="binding site" evidence="9">
    <location>
        <position position="101"/>
    </location>
    <ligand>
        <name>Fe cation</name>
        <dbReference type="ChEBI" id="CHEBI:24875"/>
        <label>1</label>
    </ligand>
</feature>
<feature type="binding site" evidence="9">
    <location>
        <position position="182"/>
    </location>
    <ligand>
        <name>Fe cation</name>
        <dbReference type="ChEBI" id="CHEBI:24875"/>
        <label>1</label>
    </ligand>
</feature>
<comment type="caution">
    <text evidence="10">The sequence shown here is derived from an EMBL/GenBank/DDBJ whole genome shotgun (WGS) entry which is preliminary data.</text>
</comment>
<evidence type="ECO:0000256" key="7">
    <source>
        <dbReference type="ARBA" id="ARBA00023033"/>
    </source>
</evidence>
<keyword evidence="2 9" id="KW-1003">Cell membrane</keyword>
<sequence>MQSQSRRPARSPSRADAWLSTLDQSLKTLAGVAPMARPTPVAATPDAAMDDAQRKLSAALMRVNHVGEICAQGLYRAQALNTRDDALREHLEHAAQEEIDHLAWTAQRLRDLNDRPSLLNPLWYGGAFAIGTLAGLVGDKVSLGFVVETERQVEAHLASHLERLPVGDHSSRAIVAQMKDEEARHADEARALGAVDLPAPVKGLMRLAAKVMTRTAHHL</sequence>
<name>A0A246ITI8_9BURK</name>
<keyword evidence="4 9" id="KW-0479">Metal-binding</keyword>
<evidence type="ECO:0000313" key="11">
    <source>
        <dbReference type="Proteomes" id="UP000197468"/>
    </source>
</evidence>
<comment type="subcellular location">
    <subcellularLocation>
        <location evidence="9">Cell membrane</location>
        <topology evidence="9">Peripheral membrane protein</topology>
    </subcellularLocation>
</comment>
<dbReference type="GO" id="GO:0008682">
    <property type="term" value="F:3-demethoxyubiquinol 3-hydroxylase activity"/>
    <property type="evidence" value="ECO:0007669"/>
    <property type="project" value="UniProtKB-EC"/>
</dbReference>
<dbReference type="EMBL" id="NIOF01000020">
    <property type="protein sequence ID" value="OWQ83543.1"/>
    <property type="molecule type" value="Genomic_DNA"/>
</dbReference>
<comment type="similarity">
    <text evidence="9">Belongs to the COQ7 family.</text>
</comment>
<dbReference type="SUPFAM" id="SSF47240">
    <property type="entry name" value="Ferritin-like"/>
    <property type="match status" value="1"/>
</dbReference>
<dbReference type="InterPro" id="IPR012347">
    <property type="entry name" value="Ferritin-like"/>
</dbReference>
<comment type="catalytic activity">
    <reaction evidence="9">
        <text>a 5-methoxy-2-methyl-3-(all-trans-polyprenyl)benzene-1,4-diol + AH2 + O2 = a 3-demethylubiquinol + A + H2O</text>
        <dbReference type="Rhea" id="RHEA:50908"/>
        <dbReference type="Rhea" id="RHEA-COMP:10859"/>
        <dbReference type="Rhea" id="RHEA-COMP:10914"/>
        <dbReference type="ChEBI" id="CHEBI:13193"/>
        <dbReference type="ChEBI" id="CHEBI:15377"/>
        <dbReference type="ChEBI" id="CHEBI:15379"/>
        <dbReference type="ChEBI" id="CHEBI:17499"/>
        <dbReference type="ChEBI" id="CHEBI:84167"/>
        <dbReference type="ChEBI" id="CHEBI:84422"/>
        <dbReference type="EC" id="1.14.99.60"/>
    </reaction>
</comment>
<evidence type="ECO:0000256" key="5">
    <source>
        <dbReference type="ARBA" id="ARBA00023002"/>
    </source>
</evidence>
<gene>
    <name evidence="9" type="primary">coq7</name>
    <name evidence="10" type="ORF">CDN99_25760</name>
</gene>
<comment type="cofactor">
    <cofactor evidence="9">
        <name>Fe cation</name>
        <dbReference type="ChEBI" id="CHEBI:24875"/>
    </cofactor>
    <text evidence="9">Binds 2 iron ions per subunit.</text>
</comment>
<comment type="function">
    <text evidence="9">Catalyzes the hydroxylation of 2-nonaprenyl-3-methyl-6-methoxy-1,4-benzoquinol during ubiquinone biosynthesis.</text>
</comment>
<keyword evidence="10" id="KW-0830">Ubiquinone</keyword>
<evidence type="ECO:0000256" key="3">
    <source>
        <dbReference type="ARBA" id="ARBA00022688"/>
    </source>
</evidence>
<feature type="binding site" evidence="9">
    <location>
        <position position="68"/>
    </location>
    <ligand>
        <name>Fe cation</name>
        <dbReference type="ChEBI" id="CHEBI:24875"/>
        <label>1</label>
    </ligand>
</feature>
<dbReference type="PANTHER" id="PTHR11237">
    <property type="entry name" value="COENZYME Q10 BIOSYNTHESIS PROTEIN 7"/>
    <property type="match status" value="1"/>
</dbReference>
<dbReference type="Gene3D" id="1.20.1260.10">
    <property type="match status" value="1"/>
</dbReference>
<organism evidence="10 11">
    <name type="scientific">Roseateles aquatilis</name>
    <dbReference type="NCBI Taxonomy" id="431061"/>
    <lineage>
        <taxon>Bacteria</taxon>
        <taxon>Pseudomonadati</taxon>
        <taxon>Pseudomonadota</taxon>
        <taxon>Betaproteobacteria</taxon>
        <taxon>Burkholderiales</taxon>
        <taxon>Sphaerotilaceae</taxon>
        <taxon>Roseateles</taxon>
    </lineage>
</organism>
<feature type="binding site" evidence="9">
    <location>
        <position position="98"/>
    </location>
    <ligand>
        <name>Fe cation</name>
        <dbReference type="ChEBI" id="CHEBI:24875"/>
        <label>1</label>
    </ligand>
</feature>
<dbReference type="NCBIfam" id="NF033656">
    <property type="entry name" value="DMQ_monoox_COQ7"/>
    <property type="match status" value="1"/>
</dbReference>
<feature type="binding site" evidence="9">
    <location>
        <position position="185"/>
    </location>
    <ligand>
        <name>Fe cation</name>
        <dbReference type="ChEBI" id="CHEBI:24875"/>
        <label>2</label>
    </ligand>
</feature>
<dbReference type="CDD" id="cd01042">
    <property type="entry name" value="DMQH"/>
    <property type="match status" value="1"/>
</dbReference>
<evidence type="ECO:0000256" key="2">
    <source>
        <dbReference type="ARBA" id="ARBA00022475"/>
    </source>
</evidence>
<comment type="pathway">
    <text evidence="1 9">Cofactor biosynthesis; ubiquinone biosynthesis.</text>
</comment>
<evidence type="ECO:0000256" key="6">
    <source>
        <dbReference type="ARBA" id="ARBA00023004"/>
    </source>
</evidence>
<dbReference type="GO" id="GO:0006744">
    <property type="term" value="P:ubiquinone biosynthetic process"/>
    <property type="evidence" value="ECO:0007669"/>
    <property type="project" value="UniProtKB-UniRule"/>
</dbReference>
<dbReference type="InterPro" id="IPR011566">
    <property type="entry name" value="Ubq_synth_Coq7"/>
</dbReference>
<dbReference type="UniPathway" id="UPA00232"/>
<feature type="binding site" evidence="9">
    <location>
        <position position="182"/>
    </location>
    <ligand>
        <name>Fe cation</name>
        <dbReference type="ChEBI" id="CHEBI:24875"/>
        <label>2</label>
    </ligand>
</feature>
<dbReference type="Proteomes" id="UP000197468">
    <property type="component" value="Unassembled WGS sequence"/>
</dbReference>
<evidence type="ECO:0000313" key="10">
    <source>
        <dbReference type="EMBL" id="OWQ83543.1"/>
    </source>
</evidence>
<keyword evidence="7 9" id="KW-0503">Monooxygenase</keyword>